<dbReference type="InterPro" id="IPR040442">
    <property type="entry name" value="Pyrv_kinase-like_dom_sf"/>
</dbReference>
<dbReference type="InterPro" id="IPR039556">
    <property type="entry name" value="ICL/PEPM"/>
</dbReference>
<evidence type="ECO:0000256" key="5">
    <source>
        <dbReference type="ARBA" id="ARBA00044762"/>
    </source>
</evidence>
<evidence type="ECO:0000256" key="6">
    <source>
        <dbReference type="ARBA" id="ARBA00057039"/>
    </source>
</evidence>
<dbReference type="SUPFAM" id="SSF51621">
    <property type="entry name" value="Phosphoenolpyruvate/pyruvate domain"/>
    <property type="match status" value="1"/>
</dbReference>
<keyword evidence="8" id="KW-0456">Lyase</keyword>
<protein>
    <recommendedName>
        <fullName evidence="7">2-methylisocitrate lyase</fullName>
        <ecNumber evidence="3">4.1.3.30</ecNumber>
    </recommendedName>
</protein>
<dbReference type="CDD" id="cd00377">
    <property type="entry name" value="ICL_PEPM"/>
    <property type="match status" value="1"/>
</dbReference>
<evidence type="ECO:0000256" key="1">
    <source>
        <dbReference type="ARBA" id="ARBA00001050"/>
    </source>
</evidence>
<dbReference type="InterPro" id="IPR015813">
    <property type="entry name" value="Pyrv/PenolPyrv_kinase-like_dom"/>
</dbReference>
<dbReference type="Pfam" id="PF13714">
    <property type="entry name" value="PEP_mutase"/>
    <property type="match status" value="1"/>
</dbReference>
<evidence type="ECO:0000256" key="4">
    <source>
        <dbReference type="ARBA" id="ARBA00022723"/>
    </source>
</evidence>
<evidence type="ECO:0000313" key="8">
    <source>
        <dbReference type="EMBL" id="GGJ85624.1"/>
    </source>
</evidence>
<keyword evidence="4" id="KW-0479">Metal-binding</keyword>
<comment type="caution">
    <text evidence="8">The sequence shown here is derived from an EMBL/GenBank/DDBJ whole genome shotgun (WGS) entry which is preliminary data.</text>
</comment>
<dbReference type="EC" id="4.1.3.30" evidence="3"/>
<dbReference type="PANTHER" id="PTHR42905">
    <property type="entry name" value="PHOSPHOENOLPYRUVATE CARBOXYLASE"/>
    <property type="match status" value="1"/>
</dbReference>
<comment type="similarity">
    <text evidence="2">Belongs to the isocitrate lyase/PEP mutase superfamily. Methylisocitrate lyase family.</text>
</comment>
<dbReference type="InterPro" id="IPR018523">
    <property type="entry name" value="Isocitrate_lyase_ph_CS"/>
</dbReference>
<keyword evidence="9" id="KW-1185">Reference proteome</keyword>
<reference evidence="8" key="2">
    <citation type="submission" date="2020-09" db="EMBL/GenBank/DDBJ databases">
        <authorList>
            <person name="Sun Q."/>
            <person name="Ohkuma M."/>
        </authorList>
    </citation>
    <scope>NUCLEOTIDE SEQUENCE</scope>
    <source>
        <strain evidence="8">JCM 30078</strain>
    </source>
</reference>
<dbReference type="GO" id="GO:0046872">
    <property type="term" value="F:metal ion binding"/>
    <property type="evidence" value="ECO:0007669"/>
    <property type="project" value="UniProtKB-KW"/>
</dbReference>
<comment type="function">
    <text evidence="6">Involved in the catabolism of short chain fatty acids (SCFA) via the 2-methylcitrate cycle I (propionate degradation route). Catalyzes the thermodynamically favored C-C bond cleavage of (2R,3S)-2-methylisocitrate to yield pyruvate and succinate via an alpha-carboxy-carbanion intermediate.</text>
</comment>
<dbReference type="FunFam" id="3.20.20.60:FF:000009">
    <property type="entry name" value="2-methylisocitrate lyase"/>
    <property type="match status" value="1"/>
</dbReference>
<dbReference type="PROSITE" id="PS00161">
    <property type="entry name" value="ISOCITRATE_LYASE"/>
    <property type="match status" value="1"/>
</dbReference>
<organism evidence="8 9">
    <name type="scientific">Pseudomonas matsuisoli</name>
    <dbReference type="NCBI Taxonomy" id="1515666"/>
    <lineage>
        <taxon>Bacteria</taxon>
        <taxon>Pseudomonadati</taxon>
        <taxon>Pseudomonadota</taxon>
        <taxon>Gammaproteobacteria</taxon>
        <taxon>Pseudomonadales</taxon>
        <taxon>Pseudomonadaceae</taxon>
        <taxon>Pseudomonas</taxon>
    </lineage>
</organism>
<dbReference type="PANTHER" id="PTHR42905:SF5">
    <property type="entry name" value="CARBOXYVINYL-CARBOXYPHOSPHONATE PHOSPHORYLMUTASE, CHLOROPLASTIC"/>
    <property type="match status" value="1"/>
</dbReference>
<evidence type="ECO:0000256" key="3">
    <source>
        <dbReference type="ARBA" id="ARBA00012260"/>
    </source>
</evidence>
<evidence type="ECO:0000256" key="2">
    <source>
        <dbReference type="ARBA" id="ARBA00009282"/>
    </source>
</evidence>
<dbReference type="EMBL" id="BMPO01000002">
    <property type="protein sequence ID" value="GGJ85624.1"/>
    <property type="molecule type" value="Genomic_DNA"/>
</dbReference>
<sequence>MSILSQLEQTTEALVVPGIYDAFTARLAEEAGFACLYLSGASLAYTRLGSPDLGLVTMTEVADTIAAITDRVDAALIVDGDTGYGNALNVKRTMRVFERAGAAAIQLEDQTFPKRCGHLKGKSLIAATEMVGKIRAAADARRHSDTLIIARTDAIAVEGFASALDRAEQYLEAGADILFIEAPESREQQELIGERFASRVPLLANMVEGGRTPLADSASLGRLGFKLALYPGGMARALLRQANAYLSSLKRHGTTEPFREQMANFDELNDAIGLPQMLADAKRYEA</sequence>
<gene>
    <name evidence="8" type="ORF">GCM10009304_09640</name>
</gene>
<dbReference type="RefSeq" id="WP_188982016.1">
    <property type="nucleotide sequence ID" value="NZ_BMPO01000002.1"/>
</dbReference>
<name>A0A917UU97_9PSED</name>
<comment type="catalytic activity">
    <reaction evidence="1">
        <text>(2S,3R)-3-hydroxybutane-1,2,3-tricarboxylate = pyruvate + succinate</text>
        <dbReference type="Rhea" id="RHEA:16809"/>
        <dbReference type="ChEBI" id="CHEBI:15361"/>
        <dbReference type="ChEBI" id="CHEBI:30031"/>
        <dbReference type="ChEBI" id="CHEBI:57429"/>
        <dbReference type="EC" id="4.1.3.30"/>
    </reaction>
</comment>
<evidence type="ECO:0000313" key="9">
    <source>
        <dbReference type="Proteomes" id="UP000635983"/>
    </source>
</evidence>
<dbReference type="Proteomes" id="UP000635983">
    <property type="component" value="Unassembled WGS sequence"/>
</dbReference>
<dbReference type="GO" id="GO:0046421">
    <property type="term" value="F:methylisocitrate lyase activity"/>
    <property type="evidence" value="ECO:0007669"/>
    <property type="project" value="UniProtKB-EC"/>
</dbReference>
<comment type="subunit">
    <text evidence="5">Homotetramer; dimer of dimers.</text>
</comment>
<dbReference type="Gene3D" id="3.20.20.60">
    <property type="entry name" value="Phosphoenolpyruvate-binding domains"/>
    <property type="match status" value="1"/>
</dbReference>
<proteinExistence type="inferred from homology"/>
<evidence type="ECO:0000256" key="7">
    <source>
        <dbReference type="ARBA" id="ARBA00073849"/>
    </source>
</evidence>
<reference evidence="8" key="1">
    <citation type="journal article" date="2014" name="Int. J. Syst. Evol. Microbiol.">
        <title>Complete genome sequence of Corynebacterium casei LMG S-19264T (=DSM 44701T), isolated from a smear-ripened cheese.</title>
        <authorList>
            <consortium name="US DOE Joint Genome Institute (JGI-PGF)"/>
            <person name="Walter F."/>
            <person name="Albersmeier A."/>
            <person name="Kalinowski J."/>
            <person name="Ruckert C."/>
        </authorList>
    </citation>
    <scope>NUCLEOTIDE SEQUENCE</scope>
    <source>
        <strain evidence="8">JCM 30078</strain>
    </source>
</reference>
<dbReference type="AlphaFoldDB" id="A0A917UU97"/>
<accession>A0A917UU97</accession>